<gene>
    <name evidence="2" type="ORF">TVG0868615</name>
</gene>
<dbReference type="SMR" id="Q97AG6"/>
<dbReference type="PANTHER" id="PTHR43031">
    <property type="entry name" value="FAD-DEPENDENT OXIDOREDUCTASE"/>
    <property type="match status" value="1"/>
</dbReference>
<protein>
    <recommendedName>
        <fullName evidence="1">Rhodanese domain-containing protein</fullName>
    </recommendedName>
</protein>
<dbReference type="PDBsum" id="3GK5"/>
<sequence>MKVLREDEESEIVKQFLDDNNSVIVDFDPIDLYEAVHPPFSIRLSIDRISAMPLSILRRRAAAFVSDPQTLSKLLNNDIAGKFDFIYDNSNRSWQKYYPFSYYRSINAADLYENIKAYTVLDVREPFELIFGSIANSINIPISELREKWKILERDKKYAVICAHGNRSAAAVEFLSQLGLNIVDVEGGIQSWIEEGYPVVYGRESAED</sequence>
<dbReference type="GeneID" id="32154025"/>
<dbReference type="PDB" id="3GK5">
    <property type="method" value="X-ray"/>
    <property type="resolution" value="2.40 A"/>
    <property type="chains" value="A=101-200"/>
</dbReference>
<dbReference type="RefSeq" id="WP_052268467.1">
    <property type="nucleotide sequence ID" value="NC_002689.2"/>
</dbReference>
<accession>Q97AG6</accession>
<dbReference type="Gene3D" id="3.40.250.10">
    <property type="entry name" value="Rhodanese-like domain"/>
    <property type="match status" value="1"/>
</dbReference>
<keyword evidence="3" id="KW-1185">Reference proteome</keyword>
<reference evidence="2 3" key="1">
    <citation type="journal article" date="1999" name="Proc. Jpn. Acad.">
        <title>Determination of the complete genomic DNA sequence of Thermoplasma volvanium GSS1.</title>
        <authorList>
            <person name="Kawashima T."/>
            <person name="Yamamoto Y."/>
            <person name="Aramaki H."/>
            <person name="Nunoshiba T."/>
            <person name="Kawamoto T."/>
            <person name="Watanabe K."/>
            <person name="Yamazaki M."/>
            <person name="Kanehori K."/>
            <person name="Amano N."/>
            <person name="Ohya Y."/>
            <person name="Makino K."/>
            <person name="Suzuki M."/>
        </authorList>
    </citation>
    <scope>NUCLEOTIDE SEQUENCE [LARGE SCALE GENOMIC DNA]</scope>
    <source>
        <strain evidence="3">ATCC 51530 / DSM 4299 / JCM 9571 / NBRC 15438 / GSS1</strain>
    </source>
</reference>
<dbReference type="CDD" id="cd00158">
    <property type="entry name" value="RHOD"/>
    <property type="match status" value="1"/>
</dbReference>
<dbReference type="PaxDb" id="273116-14325061"/>
<dbReference type="AlphaFoldDB" id="Q97AG6"/>
<dbReference type="HOGENOM" id="CLU_1406035_0_0_2"/>
<reference evidence="2 3" key="2">
    <citation type="journal article" date="2000" name="Proc. Natl. Acad. Sci. U.S.A.">
        <title>Archaeal adaptation to higher temperatures revealed by genomic sequence of Thermoplasma volcanium.</title>
        <authorList>
            <person name="Kawashima T."/>
            <person name="Amano N."/>
            <person name="Koike H."/>
            <person name="Makino S."/>
            <person name="Higuchi S."/>
            <person name="Kawashima-Ohya Y."/>
            <person name="Watanabe K."/>
            <person name="Yamazaki M."/>
            <person name="Kanehori K."/>
            <person name="Kawamoto T."/>
            <person name="Nunoshiba T."/>
            <person name="Yamamoto Y."/>
            <person name="Aramaki H."/>
            <person name="Makino K."/>
            <person name="Suzuki M."/>
        </authorList>
    </citation>
    <scope>NUCLEOTIDE SEQUENCE [LARGE SCALE GENOMIC DNA]</scope>
    <source>
        <strain evidence="3">ATCC 51530 / DSM 4299 / JCM 9571 / NBRC 15438 / GSS1</strain>
    </source>
</reference>
<feature type="domain" description="Rhodanese" evidence="1">
    <location>
        <begin position="114"/>
        <end position="201"/>
    </location>
</feature>
<evidence type="ECO:0000259" key="1">
    <source>
        <dbReference type="PROSITE" id="PS50206"/>
    </source>
</evidence>
<dbReference type="PROSITE" id="PS50206">
    <property type="entry name" value="RHODANESE_3"/>
    <property type="match status" value="1"/>
</dbReference>
<evidence type="ECO:0000313" key="3">
    <source>
        <dbReference type="Proteomes" id="UP000001017"/>
    </source>
</evidence>
<reference evidence="4" key="3">
    <citation type="submission" date="2009-03" db="PDB data bank">
        <title>Crystal structure of rhodanese-related protein (TVG0868615) from Thermoplasma volcanium, Northeast Structural Genomics Consortium Target TvR109A.</title>
        <authorList>
            <person name="Forouhar F."/>
            <person name="Su M."/>
            <person name="Seetharaman J."/>
            <person name="Mao L."/>
            <person name="Xiao R."/>
            <person name="Foote E.L."/>
            <person name="Ciccosanti C."/>
            <person name="Belote R.L."/>
            <person name="Everett J.K."/>
            <person name="Nair R."/>
            <person name="Acton T.B."/>
            <person name="Rost B."/>
            <person name="Montelione G.T."/>
            <person name="Tong L."/>
            <person name="Hunt J.F."/>
        </authorList>
    </citation>
    <scope>X-RAY CRYSTALLOGRAPHY (2.40 ANGSTROMS) OF 101-200</scope>
</reference>
<dbReference type="EvolutionaryTrace" id="Q97AG6"/>
<dbReference type="Proteomes" id="UP000001017">
    <property type="component" value="Chromosome"/>
</dbReference>
<dbReference type="OrthoDB" id="135517at2157"/>
<evidence type="ECO:0007829" key="4">
    <source>
        <dbReference type="PDB" id="3GK5"/>
    </source>
</evidence>
<keyword evidence="4" id="KW-0002">3D-structure</keyword>
<dbReference type="SUPFAM" id="SSF52821">
    <property type="entry name" value="Rhodanese/Cell cycle control phosphatase"/>
    <property type="match status" value="1"/>
</dbReference>
<dbReference type="PANTHER" id="PTHR43031:SF17">
    <property type="entry name" value="SULFURTRANSFERASE YTWF-RELATED"/>
    <property type="match status" value="1"/>
</dbReference>
<dbReference type="eggNOG" id="arCOG02021">
    <property type="taxonomic scope" value="Archaea"/>
</dbReference>
<dbReference type="EMBL" id="BA000011">
    <property type="protein sequence ID" value="BAB59986.1"/>
    <property type="molecule type" value="Genomic_DNA"/>
</dbReference>
<dbReference type="KEGG" id="tvo:TVG0868615"/>
<evidence type="ECO:0000313" key="2">
    <source>
        <dbReference type="EMBL" id="BAB59986.1"/>
    </source>
</evidence>
<dbReference type="InterPro" id="IPR036873">
    <property type="entry name" value="Rhodanese-like_dom_sf"/>
</dbReference>
<dbReference type="InterPro" id="IPR001763">
    <property type="entry name" value="Rhodanese-like_dom"/>
</dbReference>
<dbReference type="STRING" id="273116.gene:9381636"/>
<name>Q97AG6_THEVO</name>
<dbReference type="InterPro" id="IPR050229">
    <property type="entry name" value="GlpE_sulfurtransferase"/>
</dbReference>
<dbReference type="SMART" id="SM00450">
    <property type="entry name" value="RHOD"/>
    <property type="match status" value="1"/>
</dbReference>
<proteinExistence type="evidence at protein level"/>
<organism evidence="2 3">
    <name type="scientific">Thermoplasma volcanium (strain ATCC 51530 / DSM 4299 / JCM 9571 / NBRC 15438 / GSS1)</name>
    <dbReference type="NCBI Taxonomy" id="273116"/>
    <lineage>
        <taxon>Archaea</taxon>
        <taxon>Methanobacteriati</taxon>
        <taxon>Thermoplasmatota</taxon>
        <taxon>Thermoplasmata</taxon>
        <taxon>Thermoplasmatales</taxon>
        <taxon>Thermoplasmataceae</taxon>
        <taxon>Thermoplasma</taxon>
    </lineage>
</organism>
<dbReference type="Pfam" id="PF00581">
    <property type="entry name" value="Rhodanese"/>
    <property type="match status" value="1"/>
</dbReference>